<dbReference type="Pfam" id="PF01381">
    <property type="entry name" value="HTH_3"/>
    <property type="match status" value="1"/>
</dbReference>
<evidence type="ECO:0000259" key="1">
    <source>
        <dbReference type="PROSITE" id="PS50943"/>
    </source>
</evidence>
<dbReference type="Pfam" id="PF18710">
    <property type="entry name" value="ComR_TPR"/>
    <property type="match status" value="1"/>
</dbReference>
<feature type="domain" description="HTH cro/C1-type" evidence="1">
    <location>
        <begin position="18"/>
        <end position="73"/>
    </location>
</feature>
<dbReference type="InterPro" id="IPR040799">
    <property type="entry name" value="ComR_TPR"/>
</dbReference>
<dbReference type="OrthoDB" id="2233180at2"/>
<dbReference type="InterPro" id="IPR011990">
    <property type="entry name" value="TPR-like_helical_dom_sf"/>
</dbReference>
<sequence>MPIEDKDAALKLKIGNNIRGARLNQHMTQADVCGDESELTIRQLARIENGQVLVSLSKLMFLSQRLNCPIEDIIDVDKIEIPKRYLELKNKLVRAHSYGDEKRIGILEEMFDEIYENFYDNLPEEEQLLIEVLQVQLDVFSSRDVTYGLTLLEEYLHQILKKKKYSYNDLLIINLYFLCCAIGLEDKTYFEELSKKVLLYIDYSDNDRIYILERILIGILIQVKTEDYLIYTKVFREITESTNNFQHKPAIYAFEAKYYLEVEKNHHKAEQSYNKAIEFAKMLNDQVLVNNLTKEKERDLGRNESTI</sequence>
<gene>
    <name evidence="2" type="ORF">E5S68_08805</name>
</gene>
<dbReference type="CDD" id="cd00093">
    <property type="entry name" value="HTH_XRE"/>
    <property type="match status" value="1"/>
</dbReference>
<dbReference type="InterPro" id="IPR001387">
    <property type="entry name" value="Cro/C1-type_HTH"/>
</dbReference>
<dbReference type="GO" id="GO:0003677">
    <property type="term" value="F:DNA binding"/>
    <property type="evidence" value="ECO:0007669"/>
    <property type="project" value="InterPro"/>
</dbReference>
<reference evidence="2 3" key="1">
    <citation type="submission" date="2019-04" db="EMBL/GenBank/DDBJ databases">
        <title>Genome sequencing of Streptococcus rubneri DSM 26920(T).</title>
        <authorList>
            <person name="Kook J.-K."/>
            <person name="Park S.-N."/>
            <person name="Lim Y.K."/>
        </authorList>
    </citation>
    <scope>NUCLEOTIDE SEQUENCE [LARGE SCALE GENOMIC DNA]</scope>
    <source>
        <strain evidence="2 3">DSM 26920</strain>
    </source>
</reference>
<dbReference type="Proteomes" id="UP000297986">
    <property type="component" value="Unassembled WGS sequence"/>
</dbReference>
<dbReference type="InterPro" id="IPR010982">
    <property type="entry name" value="Lambda_DNA-bd_dom_sf"/>
</dbReference>
<name>A0A4Z1DVW1_9STRE</name>
<dbReference type="AlphaFoldDB" id="A0A4Z1DVW1"/>
<dbReference type="RefSeq" id="WP_135783220.1">
    <property type="nucleotide sequence ID" value="NZ_MRXY01000006.1"/>
</dbReference>
<dbReference type="PROSITE" id="PS50943">
    <property type="entry name" value="HTH_CROC1"/>
    <property type="match status" value="1"/>
</dbReference>
<evidence type="ECO:0000313" key="3">
    <source>
        <dbReference type="Proteomes" id="UP000297986"/>
    </source>
</evidence>
<keyword evidence="3" id="KW-1185">Reference proteome</keyword>
<dbReference type="Gene3D" id="1.25.40.10">
    <property type="entry name" value="Tetratricopeptide repeat domain"/>
    <property type="match status" value="1"/>
</dbReference>
<accession>A0A4Z1DVW1</accession>
<dbReference type="SUPFAM" id="SSF47413">
    <property type="entry name" value="lambda repressor-like DNA-binding domains"/>
    <property type="match status" value="1"/>
</dbReference>
<dbReference type="EMBL" id="SRRP01000002">
    <property type="protein sequence ID" value="TGN91194.1"/>
    <property type="molecule type" value="Genomic_DNA"/>
</dbReference>
<protein>
    <submittedName>
        <fullName evidence="2">XRE family transcriptional regulator</fullName>
    </submittedName>
</protein>
<proteinExistence type="predicted"/>
<evidence type="ECO:0000313" key="2">
    <source>
        <dbReference type="EMBL" id="TGN91194.1"/>
    </source>
</evidence>
<comment type="caution">
    <text evidence="2">The sequence shown here is derived from an EMBL/GenBank/DDBJ whole genome shotgun (WGS) entry which is preliminary data.</text>
</comment>
<organism evidence="2 3">
    <name type="scientific">Streptococcus rubneri</name>
    <dbReference type="NCBI Taxonomy" id="1234680"/>
    <lineage>
        <taxon>Bacteria</taxon>
        <taxon>Bacillati</taxon>
        <taxon>Bacillota</taxon>
        <taxon>Bacilli</taxon>
        <taxon>Lactobacillales</taxon>
        <taxon>Streptococcaceae</taxon>
        <taxon>Streptococcus</taxon>
    </lineage>
</organism>